<comment type="caution">
    <text evidence="3">The sequence shown here is derived from an EMBL/GenBank/DDBJ whole genome shotgun (WGS) entry which is preliminary data.</text>
</comment>
<evidence type="ECO:0000259" key="2">
    <source>
        <dbReference type="PROSITE" id="PS51384"/>
    </source>
</evidence>
<dbReference type="PROSITE" id="PS51384">
    <property type="entry name" value="FAD_FR"/>
    <property type="match status" value="1"/>
</dbReference>
<dbReference type="Gene3D" id="2.40.30.10">
    <property type="entry name" value="Translation factors"/>
    <property type="match status" value="1"/>
</dbReference>
<accession>A0ABS8PKZ0</accession>
<dbReference type="RefSeq" id="WP_231002445.1">
    <property type="nucleotide sequence ID" value="NZ_JAJNEC010000003.1"/>
</dbReference>
<dbReference type="InterPro" id="IPR017927">
    <property type="entry name" value="FAD-bd_FR_type"/>
</dbReference>
<reference evidence="3 4" key="1">
    <citation type="submission" date="2021-11" db="EMBL/GenBank/DDBJ databases">
        <title>Genomic of Niabella pedocola.</title>
        <authorList>
            <person name="Wu T."/>
        </authorList>
    </citation>
    <scope>NUCLEOTIDE SEQUENCE [LARGE SCALE GENOMIC DNA]</scope>
    <source>
        <strain evidence="3 4">JCM 31011</strain>
    </source>
</reference>
<dbReference type="Pfam" id="PF04954">
    <property type="entry name" value="SIP"/>
    <property type="match status" value="1"/>
</dbReference>
<dbReference type="CDD" id="cd06193">
    <property type="entry name" value="siderophore_interacting"/>
    <property type="match status" value="1"/>
</dbReference>
<evidence type="ECO:0000256" key="1">
    <source>
        <dbReference type="ARBA" id="ARBA00035644"/>
    </source>
</evidence>
<name>A0ABS8PKZ0_9BACT</name>
<dbReference type="InterPro" id="IPR013113">
    <property type="entry name" value="SIP_FAD-bd"/>
</dbReference>
<dbReference type="InterPro" id="IPR039261">
    <property type="entry name" value="FNR_nucleotide-bd"/>
</dbReference>
<dbReference type="Gene3D" id="3.40.50.80">
    <property type="entry name" value="Nucleotide-binding domain of ferredoxin-NADP reductase (FNR) module"/>
    <property type="match status" value="1"/>
</dbReference>
<sequence length="264" mass="29523">MMQQTPSKKIRSVFKVKRKRYLTPHFIRLVFELNDAQVSLLSGVRSGSNNKLFIPRSHTAGVFLPEPATGTSAESTTVTRTYTNRKIDLQNRELVIDFIAHGENGPASGWAIHVKPGDTLEIGMKLSNKPLVPEADAYLLAGDATALPVISTIVEQLRPTADVTVILEVYSKADEQLLCPAASVNVQWLHNLHPENGSSLAEEVRSFNFPHPGKKNYIYIAAEYTTVKDLRHYFRTELEWNPELLYTCSYWKAGASEDAAIPER</sequence>
<dbReference type="Proteomes" id="UP001199816">
    <property type="component" value="Unassembled WGS sequence"/>
</dbReference>
<organism evidence="3 4">
    <name type="scientific">Niabella pedocola</name>
    <dbReference type="NCBI Taxonomy" id="1752077"/>
    <lineage>
        <taxon>Bacteria</taxon>
        <taxon>Pseudomonadati</taxon>
        <taxon>Bacteroidota</taxon>
        <taxon>Chitinophagia</taxon>
        <taxon>Chitinophagales</taxon>
        <taxon>Chitinophagaceae</taxon>
        <taxon>Niabella</taxon>
    </lineage>
</organism>
<gene>
    <name evidence="3" type="ORF">LQ567_02125</name>
</gene>
<dbReference type="InterPro" id="IPR017938">
    <property type="entry name" value="Riboflavin_synthase-like_b-brl"/>
</dbReference>
<comment type="similarity">
    <text evidence="1">Belongs to the SIP oxidoreductase family.</text>
</comment>
<evidence type="ECO:0000313" key="3">
    <source>
        <dbReference type="EMBL" id="MCD2421540.1"/>
    </source>
</evidence>
<dbReference type="InterPro" id="IPR007037">
    <property type="entry name" value="SIP_rossman_dom"/>
</dbReference>
<dbReference type="Pfam" id="PF08021">
    <property type="entry name" value="FAD_binding_9"/>
    <property type="match status" value="1"/>
</dbReference>
<protein>
    <submittedName>
        <fullName evidence="3">Siderophore-interacting protein</fullName>
    </submittedName>
</protein>
<dbReference type="InterPro" id="IPR039374">
    <property type="entry name" value="SIP_fam"/>
</dbReference>
<proteinExistence type="inferred from homology"/>
<dbReference type="EMBL" id="JAJNEC010000003">
    <property type="protein sequence ID" value="MCD2421540.1"/>
    <property type="molecule type" value="Genomic_DNA"/>
</dbReference>
<dbReference type="PANTHER" id="PTHR30157">
    <property type="entry name" value="FERRIC REDUCTASE, NADPH-DEPENDENT"/>
    <property type="match status" value="1"/>
</dbReference>
<dbReference type="PANTHER" id="PTHR30157:SF0">
    <property type="entry name" value="NADPH-DEPENDENT FERRIC-CHELATE REDUCTASE"/>
    <property type="match status" value="1"/>
</dbReference>
<feature type="domain" description="FAD-binding FR-type" evidence="2">
    <location>
        <begin position="9"/>
        <end position="140"/>
    </location>
</feature>
<keyword evidence="4" id="KW-1185">Reference proteome</keyword>
<evidence type="ECO:0000313" key="4">
    <source>
        <dbReference type="Proteomes" id="UP001199816"/>
    </source>
</evidence>
<dbReference type="SUPFAM" id="SSF63380">
    <property type="entry name" value="Riboflavin synthase domain-like"/>
    <property type="match status" value="1"/>
</dbReference>